<reference evidence="1 2" key="1">
    <citation type="submission" date="2019-02" db="EMBL/GenBank/DDBJ databases">
        <title>Genomic Encyclopedia of Type Strains, Phase IV (KMG-IV): sequencing the most valuable type-strain genomes for metagenomic binning, comparative biology and taxonomic classification.</title>
        <authorList>
            <person name="Goeker M."/>
        </authorList>
    </citation>
    <scope>NUCLEOTIDE SEQUENCE [LARGE SCALE GENOMIC DNA]</scope>
    <source>
        <strain evidence="1 2">K24</strain>
    </source>
</reference>
<evidence type="ECO:0000313" key="1">
    <source>
        <dbReference type="EMBL" id="RZS86040.1"/>
    </source>
</evidence>
<evidence type="ECO:0000313" key="2">
    <source>
        <dbReference type="Proteomes" id="UP000292445"/>
    </source>
</evidence>
<organism evidence="1 2">
    <name type="scientific">Pigmentiphaga kullae</name>
    <dbReference type="NCBI Taxonomy" id="151784"/>
    <lineage>
        <taxon>Bacteria</taxon>
        <taxon>Pseudomonadati</taxon>
        <taxon>Pseudomonadota</taxon>
        <taxon>Betaproteobacteria</taxon>
        <taxon>Burkholderiales</taxon>
        <taxon>Alcaligenaceae</taxon>
        <taxon>Pigmentiphaga</taxon>
    </lineage>
</organism>
<name>A0A4Q7NNC0_9BURK</name>
<accession>A0A4Q7NNC0</accession>
<dbReference type="Proteomes" id="UP000292445">
    <property type="component" value="Unassembled WGS sequence"/>
</dbReference>
<dbReference type="AlphaFoldDB" id="A0A4Q7NNC0"/>
<dbReference type="EMBL" id="SGXC01000001">
    <property type="protein sequence ID" value="RZS86040.1"/>
    <property type="molecule type" value="Genomic_DNA"/>
</dbReference>
<comment type="caution">
    <text evidence="1">The sequence shown here is derived from an EMBL/GenBank/DDBJ whole genome shotgun (WGS) entry which is preliminary data.</text>
</comment>
<gene>
    <name evidence="1" type="ORF">EV675_2074</name>
</gene>
<proteinExistence type="predicted"/>
<dbReference type="RefSeq" id="WP_130357166.1">
    <property type="nucleotide sequence ID" value="NZ_SGXC01000001.1"/>
</dbReference>
<sequence length="78" mass="8372">MRIELLTRPWPSYFNTRLGALVGEMAEAGSDDVAMTFLKDGQPVCAVIVLTSDPATVRAYMDAVTAVGDRVQIGPTDV</sequence>
<protein>
    <submittedName>
        <fullName evidence="1">Uncharacterized protein</fullName>
    </submittedName>
</protein>
<keyword evidence="2" id="KW-1185">Reference proteome</keyword>